<comment type="caution">
    <text evidence="1">The sequence shown here is derived from an EMBL/GenBank/DDBJ whole genome shotgun (WGS) entry which is preliminary data.</text>
</comment>
<proteinExistence type="predicted"/>
<gene>
    <name evidence="1" type="ORF">NDU88_001199</name>
</gene>
<dbReference type="Proteomes" id="UP001066276">
    <property type="component" value="Chromosome 9"/>
</dbReference>
<reference evidence="1" key="1">
    <citation type="journal article" date="2022" name="bioRxiv">
        <title>Sequencing and chromosome-scale assembly of the giantPleurodeles waltlgenome.</title>
        <authorList>
            <person name="Brown T."/>
            <person name="Elewa A."/>
            <person name="Iarovenko S."/>
            <person name="Subramanian E."/>
            <person name="Araus A.J."/>
            <person name="Petzold A."/>
            <person name="Susuki M."/>
            <person name="Suzuki K.-i.T."/>
            <person name="Hayashi T."/>
            <person name="Toyoda A."/>
            <person name="Oliveira C."/>
            <person name="Osipova E."/>
            <person name="Leigh N.D."/>
            <person name="Simon A."/>
            <person name="Yun M.H."/>
        </authorList>
    </citation>
    <scope>NUCLEOTIDE SEQUENCE</scope>
    <source>
        <strain evidence="1">20211129_DDA</strain>
        <tissue evidence="1">Liver</tissue>
    </source>
</reference>
<keyword evidence="2" id="KW-1185">Reference proteome</keyword>
<protein>
    <submittedName>
        <fullName evidence="1">Uncharacterized protein</fullName>
    </submittedName>
</protein>
<evidence type="ECO:0000313" key="1">
    <source>
        <dbReference type="EMBL" id="KAJ1103778.1"/>
    </source>
</evidence>
<sequence length="81" mass="9176">MFDKVLAIQESKAAMETQLGAIRVETDLLQAEHTMLAARVDEVESTLTLMHPTVVMAQNQLKTMQAEVWDLKLRAEDSDWC</sequence>
<organism evidence="1 2">
    <name type="scientific">Pleurodeles waltl</name>
    <name type="common">Iberian ribbed newt</name>
    <dbReference type="NCBI Taxonomy" id="8319"/>
    <lineage>
        <taxon>Eukaryota</taxon>
        <taxon>Metazoa</taxon>
        <taxon>Chordata</taxon>
        <taxon>Craniata</taxon>
        <taxon>Vertebrata</taxon>
        <taxon>Euteleostomi</taxon>
        <taxon>Amphibia</taxon>
        <taxon>Batrachia</taxon>
        <taxon>Caudata</taxon>
        <taxon>Salamandroidea</taxon>
        <taxon>Salamandridae</taxon>
        <taxon>Pleurodelinae</taxon>
        <taxon>Pleurodeles</taxon>
    </lineage>
</organism>
<dbReference type="AlphaFoldDB" id="A0AAV7MJV3"/>
<name>A0AAV7MJV3_PLEWA</name>
<evidence type="ECO:0000313" key="2">
    <source>
        <dbReference type="Proteomes" id="UP001066276"/>
    </source>
</evidence>
<dbReference type="EMBL" id="JANPWB010000013">
    <property type="protein sequence ID" value="KAJ1103778.1"/>
    <property type="molecule type" value="Genomic_DNA"/>
</dbReference>
<accession>A0AAV7MJV3</accession>